<proteinExistence type="predicted"/>
<organism evidence="2 3">
    <name type="scientific">Staurois parvus</name>
    <dbReference type="NCBI Taxonomy" id="386267"/>
    <lineage>
        <taxon>Eukaryota</taxon>
        <taxon>Metazoa</taxon>
        <taxon>Chordata</taxon>
        <taxon>Craniata</taxon>
        <taxon>Vertebrata</taxon>
        <taxon>Euteleostomi</taxon>
        <taxon>Amphibia</taxon>
        <taxon>Batrachia</taxon>
        <taxon>Anura</taxon>
        <taxon>Neobatrachia</taxon>
        <taxon>Ranoidea</taxon>
        <taxon>Ranidae</taxon>
        <taxon>Staurois</taxon>
    </lineage>
</organism>
<name>A0ABN9AX37_9NEOB</name>
<feature type="compositionally biased region" description="Low complexity" evidence="1">
    <location>
        <begin position="15"/>
        <end position="24"/>
    </location>
</feature>
<evidence type="ECO:0000313" key="2">
    <source>
        <dbReference type="EMBL" id="CAI9540058.1"/>
    </source>
</evidence>
<feature type="compositionally biased region" description="Polar residues" evidence="1">
    <location>
        <begin position="25"/>
        <end position="39"/>
    </location>
</feature>
<protein>
    <submittedName>
        <fullName evidence="2">Uncharacterized protein</fullName>
    </submittedName>
</protein>
<feature type="non-terminal residue" evidence="2">
    <location>
        <position position="91"/>
    </location>
</feature>
<feature type="region of interest" description="Disordered" evidence="1">
    <location>
        <begin position="15"/>
        <end position="39"/>
    </location>
</feature>
<reference evidence="2" key="1">
    <citation type="submission" date="2023-05" db="EMBL/GenBank/DDBJ databases">
        <authorList>
            <person name="Stuckert A."/>
        </authorList>
    </citation>
    <scope>NUCLEOTIDE SEQUENCE</scope>
</reference>
<accession>A0ABN9AX37</accession>
<keyword evidence="3" id="KW-1185">Reference proteome</keyword>
<dbReference type="Proteomes" id="UP001162483">
    <property type="component" value="Unassembled WGS sequence"/>
</dbReference>
<evidence type="ECO:0000313" key="3">
    <source>
        <dbReference type="Proteomes" id="UP001162483"/>
    </source>
</evidence>
<gene>
    <name evidence="2" type="ORF">SPARVUS_LOCUS1679399</name>
</gene>
<evidence type="ECO:0000256" key="1">
    <source>
        <dbReference type="SAM" id="MobiDB-lite"/>
    </source>
</evidence>
<sequence length="91" mass="10289">MDCLEKKVTSQTSLLSSESTRTVSQSGTLEANPSCENRGQTTFGSSYQFNYTTLRKPLSQTSMVDWASKNLNMHTQGIFRRRISISNMLSW</sequence>
<dbReference type="EMBL" id="CATNWA010001385">
    <property type="protein sequence ID" value="CAI9540058.1"/>
    <property type="molecule type" value="Genomic_DNA"/>
</dbReference>
<comment type="caution">
    <text evidence="2">The sequence shown here is derived from an EMBL/GenBank/DDBJ whole genome shotgun (WGS) entry which is preliminary data.</text>
</comment>